<accession>A0A6H5I639</accession>
<dbReference type="EMBL" id="CADCXV010000458">
    <property type="protein sequence ID" value="CAB0030362.1"/>
    <property type="molecule type" value="Genomic_DNA"/>
</dbReference>
<feature type="compositionally biased region" description="Basic and acidic residues" evidence="1">
    <location>
        <begin position="63"/>
        <end position="74"/>
    </location>
</feature>
<proteinExistence type="predicted"/>
<feature type="compositionally biased region" description="Basic residues" evidence="1">
    <location>
        <begin position="19"/>
        <end position="29"/>
    </location>
</feature>
<organism evidence="2 3">
    <name type="scientific">Trichogramma brassicae</name>
    <dbReference type="NCBI Taxonomy" id="86971"/>
    <lineage>
        <taxon>Eukaryota</taxon>
        <taxon>Metazoa</taxon>
        <taxon>Ecdysozoa</taxon>
        <taxon>Arthropoda</taxon>
        <taxon>Hexapoda</taxon>
        <taxon>Insecta</taxon>
        <taxon>Pterygota</taxon>
        <taxon>Neoptera</taxon>
        <taxon>Endopterygota</taxon>
        <taxon>Hymenoptera</taxon>
        <taxon>Apocrita</taxon>
        <taxon>Proctotrupomorpha</taxon>
        <taxon>Chalcidoidea</taxon>
        <taxon>Trichogrammatidae</taxon>
        <taxon>Trichogramma</taxon>
    </lineage>
</organism>
<name>A0A6H5I639_9HYME</name>
<feature type="compositionally biased region" description="Basic and acidic residues" evidence="1">
    <location>
        <begin position="41"/>
        <end position="50"/>
    </location>
</feature>
<keyword evidence="3" id="KW-1185">Reference proteome</keyword>
<protein>
    <submittedName>
        <fullName evidence="2">Uncharacterized protein</fullName>
    </submittedName>
</protein>
<sequence>MSDTRSANPYDNVAYSTGQRHHRHLRRDQRRSTYLQPVRSRRQEDAREIDPGGATTEQILYHESARGRWDAAAQ</sequence>
<reference evidence="2 3" key="1">
    <citation type="submission" date="2020-02" db="EMBL/GenBank/DDBJ databases">
        <authorList>
            <person name="Ferguson B K."/>
        </authorList>
    </citation>
    <scope>NUCLEOTIDE SEQUENCE [LARGE SCALE GENOMIC DNA]</scope>
</reference>
<evidence type="ECO:0000313" key="2">
    <source>
        <dbReference type="EMBL" id="CAB0030362.1"/>
    </source>
</evidence>
<evidence type="ECO:0000256" key="1">
    <source>
        <dbReference type="SAM" id="MobiDB-lite"/>
    </source>
</evidence>
<feature type="region of interest" description="Disordered" evidence="1">
    <location>
        <begin position="1"/>
        <end position="74"/>
    </location>
</feature>
<dbReference type="Proteomes" id="UP000479190">
    <property type="component" value="Unassembled WGS sequence"/>
</dbReference>
<gene>
    <name evidence="2" type="ORF">TBRA_LOCUS2368</name>
</gene>
<feature type="compositionally biased region" description="Polar residues" evidence="1">
    <location>
        <begin position="1"/>
        <end position="18"/>
    </location>
</feature>
<evidence type="ECO:0000313" key="3">
    <source>
        <dbReference type="Proteomes" id="UP000479190"/>
    </source>
</evidence>
<dbReference type="AlphaFoldDB" id="A0A6H5I639"/>